<dbReference type="WBParaSite" id="Pan_g10782.t1">
    <property type="protein sequence ID" value="Pan_g10782.t1"/>
    <property type="gene ID" value="Pan_g10782"/>
</dbReference>
<evidence type="ECO:0000313" key="16">
    <source>
        <dbReference type="Proteomes" id="UP000492821"/>
    </source>
</evidence>
<organism evidence="16 17">
    <name type="scientific">Panagrellus redivivus</name>
    <name type="common">Microworm</name>
    <dbReference type="NCBI Taxonomy" id="6233"/>
    <lineage>
        <taxon>Eukaryota</taxon>
        <taxon>Metazoa</taxon>
        <taxon>Ecdysozoa</taxon>
        <taxon>Nematoda</taxon>
        <taxon>Chromadorea</taxon>
        <taxon>Rhabditida</taxon>
        <taxon>Tylenchina</taxon>
        <taxon>Panagrolaimomorpha</taxon>
        <taxon>Panagrolaimoidea</taxon>
        <taxon>Panagrolaimidae</taxon>
        <taxon>Panagrellus</taxon>
    </lineage>
</organism>
<reference evidence="17" key="2">
    <citation type="submission" date="2020-10" db="UniProtKB">
        <authorList>
            <consortium name="WormBaseParasite"/>
        </authorList>
    </citation>
    <scope>IDENTIFICATION</scope>
</reference>
<evidence type="ECO:0000256" key="5">
    <source>
        <dbReference type="ARBA" id="ARBA00022692"/>
    </source>
</evidence>
<feature type="domain" description="Potassium channel" evidence="15">
    <location>
        <begin position="209"/>
        <end position="280"/>
    </location>
</feature>
<evidence type="ECO:0000256" key="11">
    <source>
        <dbReference type="ARBA" id="ARBA00023303"/>
    </source>
</evidence>
<feature type="region of interest" description="Disordered" evidence="13">
    <location>
        <begin position="622"/>
        <end position="706"/>
    </location>
</feature>
<evidence type="ECO:0000256" key="6">
    <source>
        <dbReference type="ARBA" id="ARBA00022826"/>
    </source>
</evidence>
<dbReference type="Proteomes" id="UP000492821">
    <property type="component" value="Unassembled WGS sequence"/>
</dbReference>
<dbReference type="InterPro" id="IPR003092">
    <property type="entry name" value="2pore_dom_K_chnl_TASK"/>
</dbReference>
<evidence type="ECO:0000256" key="13">
    <source>
        <dbReference type="SAM" id="MobiDB-lite"/>
    </source>
</evidence>
<dbReference type="PANTHER" id="PTHR11003:SF335">
    <property type="entry name" value="POTASSIUM CHANNEL DOMAIN-CONTAINING PROTEIN"/>
    <property type="match status" value="1"/>
</dbReference>
<sequence length="706" mass="80346">MKILEKYCKKKYRTSTVLTTPLDYDYQSVPSTPSSQSSMFLFPGFGKSRQSNIAGDFMDRPTSTFFASDSRGPLSARTMSDFLEIPINEEIKQRPQETRVSYFWRVLKFLYRHLRLHHIVIVTVVILYSLLGGALFSYFEVPEEARRHELLIKTAKQRHEAFSACFCSMDCDSWLSKFGTFPNATNYRLTRRSEEACNMEMKLMLSAYDIKAGFMPIGKRVWAWEDYWNAVFYAWTLLTTIGYGNLTCHTKEGRILTIFYSLAGIPLMLIALQSIGEMMFYSVRYLCRRFKSKIKQTAKYLRTRLFKKSMKGLGNDKNEEHEKQREETAEMSEEADDEEEMDIIETFPIKLALAIVFAYISICSLIFKFWEDWDYLTSFYFFFISLSTIGLGDEVPAHPRYACAFFFFFVIGLSLVSMCVSIMQKRVENRYMSALQLIDEEHRQGIVETSEEQEGAQTESPQVMDTDVTRSPTEPPKLNIQRPTSLLVPAAGGGPGGPMSGPGAGVKWRRPPMRFFQIHATSGDVPQHEEMSSPQTEDASPKETALTPRSLDLDSAPRSPFCRLPSTSTLSVASSGIMAAPPVLRTLISRRRSTRRYRQNPLIRSDSIKNVEESRDELTPLNEIRWHPASPRLPSDSHSPPAHRTSVMNAPLSVITEASDEEVREQLQKKFGKAFKTSLRPDSASESDNPSSSTTTQPQEDPKAAD</sequence>
<feature type="transmembrane region" description="Helical" evidence="14">
    <location>
        <begin position="258"/>
        <end position="276"/>
    </location>
</feature>
<feature type="compositionally biased region" description="Basic and acidic residues" evidence="13">
    <location>
        <begin position="314"/>
        <end position="328"/>
    </location>
</feature>
<evidence type="ECO:0000256" key="10">
    <source>
        <dbReference type="ARBA" id="ARBA00023136"/>
    </source>
</evidence>
<dbReference type="GO" id="GO:0015271">
    <property type="term" value="F:outward rectifier potassium channel activity"/>
    <property type="evidence" value="ECO:0007669"/>
    <property type="project" value="TreeGrafter"/>
</dbReference>
<evidence type="ECO:0000256" key="14">
    <source>
        <dbReference type="SAM" id="Phobius"/>
    </source>
</evidence>
<name>A0A7E4ZQB4_PANRE</name>
<keyword evidence="6" id="KW-0631">Potassium channel</keyword>
<proteinExistence type="inferred from homology"/>
<keyword evidence="4" id="KW-0633">Potassium transport</keyword>
<evidence type="ECO:0000256" key="4">
    <source>
        <dbReference type="ARBA" id="ARBA00022538"/>
    </source>
</evidence>
<keyword evidence="7" id="KW-0630">Potassium</keyword>
<dbReference type="InterPro" id="IPR013099">
    <property type="entry name" value="K_chnl_dom"/>
</dbReference>
<dbReference type="GO" id="GO:0030322">
    <property type="term" value="P:stabilization of membrane potential"/>
    <property type="evidence" value="ECO:0007669"/>
    <property type="project" value="TreeGrafter"/>
</dbReference>
<evidence type="ECO:0000256" key="7">
    <source>
        <dbReference type="ARBA" id="ARBA00022958"/>
    </source>
</evidence>
<keyword evidence="11 12" id="KW-0407">Ion channel</keyword>
<feature type="compositionally biased region" description="Low complexity" evidence="13">
    <location>
        <begin position="684"/>
        <end position="696"/>
    </location>
</feature>
<keyword evidence="5 12" id="KW-0812">Transmembrane</keyword>
<evidence type="ECO:0000259" key="15">
    <source>
        <dbReference type="Pfam" id="PF07885"/>
    </source>
</evidence>
<evidence type="ECO:0000256" key="3">
    <source>
        <dbReference type="ARBA" id="ARBA00022448"/>
    </source>
</evidence>
<evidence type="ECO:0000256" key="9">
    <source>
        <dbReference type="ARBA" id="ARBA00023065"/>
    </source>
</evidence>
<feature type="domain" description="Potassium channel" evidence="15">
    <location>
        <begin position="355"/>
        <end position="428"/>
    </location>
</feature>
<evidence type="ECO:0000256" key="12">
    <source>
        <dbReference type="RuleBase" id="RU003857"/>
    </source>
</evidence>
<feature type="transmembrane region" description="Helical" evidence="14">
    <location>
        <begin position="118"/>
        <end position="139"/>
    </location>
</feature>
<comment type="subcellular location">
    <subcellularLocation>
        <location evidence="1">Membrane</location>
        <topology evidence="1">Multi-pass membrane protein</topology>
    </subcellularLocation>
</comment>
<feature type="region of interest" description="Disordered" evidence="13">
    <location>
        <begin position="312"/>
        <end position="335"/>
    </location>
</feature>
<evidence type="ECO:0000313" key="17">
    <source>
        <dbReference type="WBParaSite" id="Pan_g10782.t1"/>
    </source>
</evidence>
<keyword evidence="16" id="KW-1185">Reference proteome</keyword>
<keyword evidence="8 14" id="KW-1133">Transmembrane helix</keyword>
<feature type="region of interest" description="Disordered" evidence="13">
    <location>
        <begin position="523"/>
        <end position="544"/>
    </location>
</feature>
<evidence type="ECO:0000256" key="8">
    <source>
        <dbReference type="ARBA" id="ARBA00022989"/>
    </source>
</evidence>
<protein>
    <submittedName>
        <fullName evidence="17">Ovule protein</fullName>
    </submittedName>
</protein>
<dbReference type="GO" id="GO:0005886">
    <property type="term" value="C:plasma membrane"/>
    <property type="evidence" value="ECO:0007669"/>
    <property type="project" value="TreeGrafter"/>
</dbReference>
<dbReference type="PANTHER" id="PTHR11003">
    <property type="entry name" value="POTASSIUM CHANNEL, SUBFAMILY K"/>
    <property type="match status" value="1"/>
</dbReference>
<feature type="transmembrane region" description="Helical" evidence="14">
    <location>
        <begin position="404"/>
        <end position="423"/>
    </location>
</feature>
<dbReference type="SUPFAM" id="SSF81324">
    <property type="entry name" value="Voltage-gated potassium channels"/>
    <property type="match status" value="2"/>
</dbReference>
<evidence type="ECO:0000256" key="2">
    <source>
        <dbReference type="ARBA" id="ARBA00006666"/>
    </source>
</evidence>
<feature type="transmembrane region" description="Helical" evidence="14">
    <location>
        <begin position="347"/>
        <end position="367"/>
    </location>
</feature>
<dbReference type="InterPro" id="IPR003280">
    <property type="entry name" value="2pore_dom_K_chnl"/>
</dbReference>
<keyword evidence="10 14" id="KW-0472">Membrane</keyword>
<keyword evidence="3 12" id="KW-0813">Transport</keyword>
<feature type="region of interest" description="Disordered" evidence="13">
    <location>
        <begin position="447"/>
        <end position="509"/>
    </location>
</feature>
<evidence type="ECO:0000256" key="1">
    <source>
        <dbReference type="ARBA" id="ARBA00004141"/>
    </source>
</evidence>
<feature type="transmembrane region" description="Helical" evidence="14">
    <location>
        <begin position="374"/>
        <end position="392"/>
    </location>
</feature>
<dbReference type="AlphaFoldDB" id="A0A7E4ZQB4"/>
<feature type="transmembrane region" description="Helical" evidence="14">
    <location>
        <begin position="227"/>
        <end position="246"/>
    </location>
</feature>
<dbReference type="PRINTS" id="PR01095">
    <property type="entry name" value="TASKCHANNEL"/>
</dbReference>
<feature type="compositionally biased region" description="Gly residues" evidence="13">
    <location>
        <begin position="491"/>
        <end position="504"/>
    </location>
</feature>
<dbReference type="Pfam" id="PF07885">
    <property type="entry name" value="Ion_trans_2"/>
    <property type="match status" value="2"/>
</dbReference>
<keyword evidence="9 12" id="KW-0406">Ion transport</keyword>
<accession>A0A7E4ZQB4</accession>
<reference evidence="16" key="1">
    <citation type="journal article" date="2013" name="Genetics">
        <title>The draft genome and transcriptome of Panagrellus redivivus are shaped by the harsh demands of a free-living lifestyle.</title>
        <authorList>
            <person name="Srinivasan J."/>
            <person name="Dillman A.R."/>
            <person name="Macchietto M.G."/>
            <person name="Heikkinen L."/>
            <person name="Lakso M."/>
            <person name="Fracchia K.M."/>
            <person name="Antoshechkin I."/>
            <person name="Mortazavi A."/>
            <person name="Wong G."/>
            <person name="Sternberg P.W."/>
        </authorList>
    </citation>
    <scope>NUCLEOTIDE SEQUENCE [LARGE SCALE GENOMIC DNA]</scope>
    <source>
        <strain evidence="16">MT8872</strain>
    </source>
</reference>
<dbReference type="GO" id="GO:0022841">
    <property type="term" value="F:potassium ion leak channel activity"/>
    <property type="evidence" value="ECO:0007669"/>
    <property type="project" value="TreeGrafter"/>
</dbReference>
<dbReference type="Gene3D" id="1.10.287.70">
    <property type="match status" value="1"/>
</dbReference>
<comment type="similarity">
    <text evidence="2 12">Belongs to the two pore domain potassium channel (TC 1.A.1.8) family.</text>
</comment>
<dbReference type="PRINTS" id="PR01333">
    <property type="entry name" value="2POREKCHANEL"/>
</dbReference>